<dbReference type="AlphaFoldDB" id="A0A024FY55"/>
<dbReference type="InterPro" id="IPR007241">
    <property type="entry name" value="Autophagy-rel_prot_9"/>
</dbReference>
<evidence type="ECO:0000256" key="7">
    <source>
        <dbReference type="ARBA" id="ARBA00023006"/>
    </source>
</evidence>
<evidence type="ECO:0000256" key="6">
    <source>
        <dbReference type="ARBA" id="ARBA00022989"/>
    </source>
</evidence>
<dbReference type="PANTHER" id="PTHR13038:SF10">
    <property type="entry name" value="AUTOPHAGY-RELATED PROTEIN 9"/>
    <property type="match status" value="1"/>
</dbReference>
<name>A0A024FY55_9STRA</name>
<feature type="region of interest" description="Disordered" evidence="11">
    <location>
        <begin position="722"/>
        <end position="741"/>
    </location>
</feature>
<dbReference type="GO" id="GO:0034497">
    <property type="term" value="P:protein localization to phagophore assembly site"/>
    <property type="evidence" value="ECO:0007669"/>
    <property type="project" value="TreeGrafter"/>
</dbReference>
<keyword evidence="5 10" id="KW-0812">Transmembrane</keyword>
<evidence type="ECO:0000256" key="5">
    <source>
        <dbReference type="ARBA" id="ARBA00022692"/>
    </source>
</evidence>
<evidence type="ECO:0000256" key="8">
    <source>
        <dbReference type="ARBA" id="ARBA00023055"/>
    </source>
</evidence>
<keyword evidence="4 10" id="KW-0813">Transport</keyword>
<dbReference type="STRING" id="65357.A0A024FY55"/>
<evidence type="ECO:0000256" key="9">
    <source>
        <dbReference type="ARBA" id="ARBA00023136"/>
    </source>
</evidence>
<evidence type="ECO:0000256" key="3">
    <source>
        <dbReference type="ARBA" id="ARBA00018074"/>
    </source>
</evidence>
<reference evidence="12 13" key="1">
    <citation type="submission" date="2012-05" db="EMBL/GenBank/DDBJ databases">
        <title>Recombination and specialization in a pathogen metapopulation.</title>
        <authorList>
            <person name="Gardiner A."/>
            <person name="Kemen E."/>
            <person name="Schultz-Larsen T."/>
            <person name="MacLean D."/>
            <person name="Van Oosterhout C."/>
            <person name="Jones J.D.G."/>
        </authorList>
    </citation>
    <scope>NUCLEOTIDE SEQUENCE [LARGE SCALE GENOMIC DNA]</scope>
    <source>
        <strain evidence="12 13">Ac Nc2</strain>
    </source>
</reference>
<feature type="transmembrane region" description="Helical" evidence="10">
    <location>
        <begin position="462"/>
        <end position="487"/>
    </location>
</feature>
<feature type="compositionally biased region" description="Basic and acidic residues" evidence="11">
    <location>
        <begin position="723"/>
        <end position="734"/>
    </location>
</feature>
<dbReference type="Proteomes" id="UP000053237">
    <property type="component" value="Unassembled WGS sequence"/>
</dbReference>
<sequence>MNENMRDLLPQDHFHIDNDEEELLWNALNDNHHQTRELSTRSDISQVHTPDISSKELPSLRSHIHLPAISSICRDVITSTKIAWAKQPNPWRSGNNRAPSSTNARDTRRKSTSMNVPDGQGRVDHLDGFLISLYNYYYQKGFWSIVTVEFVSLITGFFSVSLSSFLLGCVEWKHLIHCSSRMSESEECQQDLEHYVSCKAGMNPSFYHLVVAFYFCTFLVYCFFRSMQLARTLRETREMGKFYHERLHIDERQVQTITWDEVVGRVLDLLGANVPNNVKQISSYRLQIDSSLLSNPHDFARRIMRRENYLTACMNHQSSFFRGLNILHPRLQFASITQVMFSRNMECNLNICLVDYMFDTSNKLSDSFLSNVHTLQKRFVVAGIINLVLTPFILIYRIFHFFFVSAQEWHTNRTHYFGTRRWSSYALWKFREYNELPHVLDARVARSYPLAEKYLALFPPGAFAIVAGGIAFCASSLMAVLLAVSLLEESILLETTLYGRQLLWYLTVATALFALSRSFTGTQSPFSLEGNCEEAMLQLSGATHYFPKEWRGQCHTFETRDEFASLFPYKAILFAQECLSVLMAPYILCVSLPNCAQELLSFLSSHTLTLPHVGSVCRFGEFDFKQYGNDRKMQSSFVNFKQNHPKWTGGEQGESLMQRLGQLKEEEMEKSIRMTDTFYESQFLTASQQLLQSQAIHCALSKPQDNEFYWLEKLQLQLAGPSCHDDQEELRQNEESDDEAV</sequence>
<keyword evidence="8 10" id="KW-0445">Lipid transport</keyword>
<dbReference type="EMBL" id="CAIX01000001">
    <property type="protein sequence ID" value="CCI39247.1"/>
    <property type="molecule type" value="Genomic_DNA"/>
</dbReference>
<feature type="region of interest" description="Disordered" evidence="11">
    <location>
        <begin position="87"/>
        <end position="117"/>
    </location>
</feature>
<keyword evidence="7 10" id="KW-0072">Autophagy</keyword>
<dbReference type="GO" id="GO:0006869">
    <property type="term" value="P:lipid transport"/>
    <property type="evidence" value="ECO:0007669"/>
    <property type="project" value="UniProtKB-KW"/>
</dbReference>
<keyword evidence="9 10" id="KW-0472">Membrane</keyword>
<proteinExistence type="inferred from homology"/>
<feature type="transmembrane region" description="Helical" evidence="10">
    <location>
        <begin position="502"/>
        <end position="519"/>
    </location>
</feature>
<dbReference type="GO" id="GO:0034727">
    <property type="term" value="P:piecemeal microautophagy of the nucleus"/>
    <property type="evidence" value="ECO:0007669"/>
    <property type="project" value="TreeGrafter"/>
</dbReference>
<comment type="caution">
    <text evidence="12">The sequence shown here is derived from an EMBL/GenBank/DDBJ whole genome shotgun (WGS) entry which is preliminary data.</text>
</comment>
<keyword evidence="6 10" id="KW-1133">Transmembrane helix</keyword>
<comment type="similarity">
    <text evidence="2 10">Belongs to the ATG9 family.</text>
</comment>
<dbReference type="GO" id="GO:0061709">
    <property type="term" value="P:reticulophagy"/>
    <property type="evidence" value="ECO:0007669"/>
    <property type="project" value="TreeGrafter"/>
</dbReference>
<comment type="subcellular location">
    <subcellularLocation>
        <location evidence="1 10">Preautophagosomal structure membrane</location>
        <topology evidence="1 10">Multi-pass membrane protein</topology>
    </subcellularLocation>
</comment>
<evidence type="ECO:0000313" key="13">
    <source>
        <dbReference type="Proteomes" id="UP000053237"/>
    </source>
</evidence>
<feature type="transmembrane region" description="Helical" evidence="10">
    <location>
        <begin position="142"/>
        <end position="167"/>
    </location>
</feature>
<dbReference type="GO" id="GO:0005776">
    <property type="term" value="C:autophagosome"/>
    <property type="evidence" value="ECO:0007669"/>
    <property type="project" value="TreeGrafter"/>
</dbReference>
<feature type="compositionally biased region" description="Polar residues" evidence="11">
    <location>
        <begin position="90"/>
        <end position="104"/>
    </location>
</feature>
<comment type="function">
    <text evidence="10">Phospholipid scramblase involved in autophagy. Cycles between the preautophagosomal structure/phagophore assembly site (PAS) and the cytoplasmic vesicle pool and supplies membrane for the growing autophagosome. Lipid scramblase activity plays a key role in preautophagosomal structure/phagophore assembly by distributing the phospholipids that arrive through ATG2 from the cytoplasmic to the luminal leaflet of the bilayer, thereby driving autophagosomal membrane expansion.</text>
</comment>
<feature type="transmembrane region" description="Helical" evidence="10">
    <location>
        <begin position="379"/>
        <end position="399"/>
    </location>
</feature>
<feature type="transmembrane region" description="Helical" evidence="10">
    <location>
        <begin position="205"/>
        <end position="224"/>
    </location>
</feature>
<keyword evidence="13" id="KW-1185">Reference proteome</keyword>
<gene>
    <name evidence="12" type="ORF">BN9_000300</name>
</gene>
<dbReference type="OrthoDB" id="2020634at2759"/>
<dbReference type="GO" id="GO:0000422">
    <property type="term" value="P:autophagy of mitochondrion"/>
    <property type="evidence" value="ECO:0007669"/>
    <property type="project" value="TreeGrafter"/>
</dbReference>
<dbReference type="PANTHER" id="PTHR13038">
    <property type="entry name" value="APG9 AUTOPHAGY 9"/>
    <property type="match status" value="1"/>
</dbReference>
<evidence type="ECO:0000256" key="2">
    <source>
        <dbReference type="ARBA" id="ARBA00006185"/>
    </source>
</evidence>
<evidence type="ECO:0000256" key="4">
    <source>
        <dbReference type="ARBA" id="ARBA00022448"/>
    </source>
</evidence>
<dbReference type="InParanoid" id="A0A024FY55"/>
<organism evidence="12 13">
    <name type="scientific">Albugo candida</name>
    <dbReference type="NCBI Taxonomy" id="65357"/>
    <lineage>
        <taxon>Eukaryota</taxon>
        <taxon>Sar</taxon>
        <taxon>Stramenopiles</taxon>
        <taxon>Oomycota</taxon>
        <taxon>Peronosporomycetes</taxon>
        <taxon>Albuginales</taxon>
        <taxon>Albuginaceae</taxon>
        <taxon>Albugo</taxon>
    </lineage>
</organism>
<evidence type="ECO:0000313" key="12">
    <source>
        <dbReference type="EMBL" id="CCI39247.1"/>
    </source>
</evidence>
<protein>
    <recommendedName>
        <fullName evidence="3 10">Autophagy-related protein 9</fullName>
    </recommendedName>
</protein>
<evidence type="ECO:0000256" key="11">
    <source>
        <dbReference type="SAM" id="MobiDB-lite"/>
    </source>
</evidence>
<evidence type="ECO:0000256" key="1">
    <source>
        <dbReference type="ARBA" id="ARBA00004511"/>
    </source>
</evidence>
<dbReference type="GO" id="GO:0034045">
    <property type="term" value="C:phagophore assembly site membrane"/>
    <property type="evidence" value="ECO:0007669"/>
    <property type="project" value="UniProtKB-SubCell"/>
</dbReference>
<evidence type="ECO:0000256" key="10">
    <source>
        <dbReference type="RuleBase" id="RU364027"/>
    </source>
</evidence>
<dbReference type="Pfam" id="PF04109">
    <property type="entry name" value="ATG9"/>
    <property type="match status" value="1"/>
</dbReference>
<accession>A0A024FY55</accession>